<evidence type="ECO:0000256" key="5">
    <source>
        <dbReference type="ARBA" id="ARBA00023180"/>
    </source>
</evidence>
<feature type="disulfide bond" evidence="7">
    <location>
        <begin position="189"/>
        <end position="198"/>
    </location>
</feature>
<dbReference type="Pfam" id="PF00008">
    <property type="entry name" value="EGF"/>
    <property type="match status" value="1"/>
</dbReference>
<dbReference type="InterPro" id="IPR000152">
    <property type="entry name" value="EGF-type_Asp/Asn_hydroxyl_site"/>
</dbReference>
<dbReference type="InterPro" id="IPR053119">
    <property type="entry name" value="Cubilin_domain"/>
</dbReference>
<dbReference type="InterPro" id="IPR035914">
    <property type="entry name" value="Sperma_CUB_dom_sf"/>
</dbReference>
<feature type="domain" description="EGF-like" evidence="10">
    <location>
        <begin position="375"/>
        <end position="414"/>
    </location>
</feature>
<dbReference type="FunFam" id="2.10.25.10:FF:000123">
    <property type="entry name" value="Crumbs homolog 1 (Drosophila)"/>
    <property type="match status" value="1"/>
</dbReference>
<feature type="disulfide bond" evidence="7">
    <location>
        <begin position="232"/>
        <end position="241"/>
    </location>
</feature>
<evidence type="ECO:0000259" key="9">
    <source>
        <dbReference type="PROSITE" id="PS01180"/>
    </source>
</evidence>
<dbReference type="PROSITE" id="PS01180">
    <property type="entry name" value="CUB"/>
    <property type="match status" value="4"/>
</dbReference>
<dbReference type="CDD" id="cd00041">
    <property type="entry name" value="CUB"/>
    <property type="match status" value="4"/>
</dbReference>
<reference evidence="11" key="1">
    <citation type="submission" date="2020-06" db="EMBL/GenBank/DDBJ databases">
        <title>Draft genome of Bugula neritina, a colonial animal packing powerful symbionts and potential medicines.</title>
        <authorList>
            <person name="Rayko M."/>
        </authorList>
    </citation>
    <scope>NUCLEOTIDE SEQUENCE [LARGE SCALE GENOMIC DNA]</scope>
    <source>
        <strain evidence="11">Kwan_BN1</strain>
    </source>
</reference>
<dbReference type="Proteomes" id="UP000593567">
    <property type="component" value="Unassembled WGS sequence"/>
</dbReference>
<dbReference type="SUPFAM" id="SSF57196">
    <property type="entry name" value="EGF/Laminin"/>
    <property type="match status" value="3"/>
</dbReference>
<accession>A0A7J7IZ37</accession>
<dbReference type="PANTHER" id="PTHR47761">
    <property type="entry name" value="C-TYPE LECTIN-RELATED"/>
    <property type="match status" value="1"/>
</dbReference>
<dbReference type="Pfam" id="PF12661">
    <property type="entry name" value="hEGF"/>
    <property type="match status" value="1"/>
</dbReference>
<dbReference type="SMART" id="SM00042">
    <property type="entry name" value="CUB"/>
    <property type="match status" value="4"/>
</dbReference>
<keyword evidence="12" id="KW-1185">Reference proteome</keyword>
<feature type="disulfide bond" evidence="6">
    <location>
        <begin position="632"/>
        <end position="659"/>
    </location>
</feature>
<feature type="domain" description="CUB" evidence="9">
    <location>
        <begin position="632"/>
        <end position="745"/>
    </location>
</feature>
<keyword evidence="2 8" id="KW-0732">Signal</keyword>
<dbReference type="InterPro" id="IPR049883">
    <property type="entry name" value="NOTCH1_EGF-like"/>
</dbReference>
<dbReference type="AlphaFoldDB" id="A0A7J7IZ37"/>
<dbReference type="GO" id="GO:0005509">
    <property type="term" value="F:calcium ion binding"/>
    <property type="evidence" value="ECO:0007669"/>
    <property type="project" value="InterPro"/>
</dbReference>
<evidence type="ECO:0000256" key="4">
    <source>
        <dbReference type="ARBA" id="ARBA00023157"/>
    </source>
</evidence>
<feature type="domain" description="EGF-like" evidence="10">
    <location>
        <begin position="163"/>
        <end position="199"/>
    </location>
</feature>
<dbReference type="InterPro" id="IPR024731">
    <property type="entry name" value="NELL2-like_EGF"/>
</dbReference>
<proteinExistence type="predicted"/>
<dbReference type="CDD" id="cd22201">
    <property type="entry name" value="cubilin_NTD"/>
    <property type="match status" value="1"/>
</dbReference>
<dbReference type="PROSITE" id="PS50026">
    <property type="entry name" value="EGF_3"/>
    <property type="match status" value="6"/>
</dbReference>
<protein>
    <submittedName>
        <fullName evidence="11">CUBN</fullName>
    </submittedName>
</protein>
<organism evidence="11 12">
    <name type="scientific">Bugula neritina</name>
    <name type="common">Brown bryozoan</name>
    <name type="synonym">Sertularia neritina</name>
    <dbReference type="NCBI Taxonomy" id="10212"/>
    <lineage>
        <taxon>Eukaryota</taxon>
        <taxon>Metazoa</taxon>
        <taxon>Spiralia</taxon>
        <taxon>Lophotrochozoa</taxon>
        <taxon>Bryozoa</taxon>
        <taxon>Gymnolaemata</taxon>
        <taxon>Cheilostomatida</taxon>
        <taxon>Flustrina</taxon>
        <taxon>Buguloidea</taxon>
        <taxon>Bugulidae</taxon>
        <taxon>Bugula</taxon>
    </lineage>
</organism>
<dbReference type="InterPro" id="IPR018097">
    <property type="entry name" value="EGF_Ca-bd_CS"/>
</dbReference>
<dbReference type="PROSITE" id="PS01186">
    <property type="entry name" value="EGF_2"/>
    <property type="match status" value="1"/>
</dbReference>
<feature type="domain" description="CUB" evidence="9">
    <location>
        <begin position="751"/>
        <end position="863"/>
    </location>
</feature>
<dbReference type="InterPro" id="IPR000742">
    <property type="entry name" value="EGF"/>
</dbReference>
<keyword evidence="5" id="KW-0325">Glycoprotein</keyword>
<dbReference type="Pfam" id="PF12947">
    <property type="entry name" value="EGF_3"/>
    <property type="match status" value="1"/>
</dbReference>
<dbReference type="InterPro" id="IPR013032">
    <property type="entry name" value="EGF-like_CS"/>
</dbReference>
<keyword evidence="3" id="KW-0677">Repeat</keyword>
<dbReference type="SMART" id="SM00179">
    <property type="entry name" value="EGF_CA"/>
    <property type="match status" value="7"/>
</dbReference>
<keyword evidence="4 7" id="KW-1015">Disulfide bond</keyword>
<feature type="domain" description="EGF-like" evidence="10">
    <location>
        <begin position="288"/>
        <end position="329"/>
    </location>
</feature>
<keyword evidence="1 7" id="KW-0245">EGF-like domain</keyword>
<feature type="signal peptide" evidence="8">
    <location>
        <begin position="1"/>
        <end position="20"/>
    </location>
</feature>
<comment type="caution">
    <text evidence="11">The sequence shown here is derived from an EMBL/GenBank/DDBJ whole genome shotgun (WGS) entry which is preliminary data.</text>
</comment>
<evidence type="ECO:0000256" key="3">
    <source>
        <dbReference type="ARBA" id="ARBA00022737"/>
    </source>
</evidence>
<evidence type="ECO:0000259" key="10">
    <source>
        <dbReference type="PROSITE" id="PS50026"/>
    </source>
</evidence>
<dbReference type="CDD" id="cd00054">
    <property type="entry name" value="EGF_CA"/>
    <property type="match status" value="4"/>
</dbReference>
<dbReference type="PROSITE" id="PS00022">
    <property type="entry name" value="EGF_1"/>
    <property type="match status" value="4"/>
</dbReference>
<dbReference type="PROSITE" id="PS01187">
    <property type="entry name" value="EGF_CA"/>
    <property type="match status" value="3"/>
</dbReference>
<feature type="domain" description="EGF-like" evidence="10">
    <location>
        <begin position="468"/>
        <end position="504"/>
    </location>
</feature>
<dbReference type="SUPFAM" id="SSF57184">
    <property type="entry name" value="Growth factor receptor domain"/>
    <property type="match status" value="2"/>
</dbReference>
<dbReference type="Gene3D" id="2.60.120.290">
    <property type="entry name" value="Spermadhesin, CUB domain"/>
    <property type="match status" value="4"/>
</dbReference>
<sequence>MHLQKLFIVVASCCLSLTTGNNRVKRQSPGTPPQQPRIVTTDGHLVFQTGANHNISFQSSSGGSVNIDGTDIKTMSQKVDLHQTKLQSLEGIPDQVAQQGRDLDLYKFTVADQFSEANSLLRNHTQQIRQMNRSISNTRTIDRLKRKVRTLQTNVETITETLRNDNCASGPCHNGGTCIDMYDGYRCFCPVNWQGTTCNEDVNECAIFQGTAQGCHSGATCNNLNGGFSCVCPDAYTGVLCNVREGHCSEGSDSEICGHGSCYDSGDTHNCVCEDGWTKDTAGRCTVDINECDQADHPCHQGVLCINTPGAFHCGVCPAGFTGSGFRCDDINECLSLNGGCSINPLVECTNTIGSRICGACPAGYEKTPSEACVWVGICNTNNGGCHPNAQCYDNPALPVRSCRCNPGYTGNGEGSNGCVPTEGGVTPNPDPCSPNPCRHGNCFTLSNSNVFTCSCLEGWTGHLCDTDINECESSICQNGGTCTNTPGNYTCACTEYAVGRNCETPTFACGGELTGETGSFAFPPSNHDAYPHDVSCAWRITTTLNHILKVTFTRFSLERHTNCEYDFLQIHDGGTASAHQIGKYCGNDTLLGLQGKTITTTHNRIYMWFKADQSINDQGFAFTWRSEIPQCGFDVRNATIGTIASPGYPGNYPTSRTCIWTVRVAPGNTIQVTAPQIEIEHHANCSYDYLEFRSGLRDNDPLIERVCSQRNHTLINSDGNELYVKFHSDASLTDSGFQLTWTAQPDPRGCGGVLNLTDGTVISPNYPNHYDHTAECDWIITVPQNARIALNFTDFQLESSSTCAYDYLEIYDGPDDTSDSFGRFCGTQLPALVTSTTNFLYLKFRTDSSVNSRGFSATWTIACGGLYTEQTGVITSPYWPDSYPHAKVCRYMLSARENQLIEVSFSHFGVESSNNDGCTYDSLVAYDGQNAQSELIRRMCGTAIPEPLISTGPNMLIVFTSDGSITDVGFRATYEFRNTTIPIIPATVVVFSPTQVVR</sequence>
<feature type="disulfide bond" evidence="7">
    <location>
        <begin position="433"/>
        <end position="443"/>
    </location>
</feature>
<dbReference type="FunFam" id="2.10.25.10:FF:000122">
    <property type="entry name" value="Protein crumbs homolog 2"/>
    <property type="match status" value="1"/>
</dbReference>
<evidence type="ECO:0000313" key="12">
    <source>
        <dbReference type="Proteomes" id="UP000593567"/>
    </source>
</evidence>
<evidence type="ECO:0000313" key="11">
    <source>
        <dbReference type="EMBL" id="KAF6018837.1"/>
    </source>
</evidence>
<dbReference type="Pfam" id="PF07645">
    <property type="entry name" value="EGF_CA"/>
    <property type="match status" value="3"/>
</dbReference>
<evidence type="ECO:0000256" key="1">
    <source>
        <dbReference type="ARBA" id="ARBA00022536"/>
    </source>
</evidence>
<feature type="disulfide bond" evidence="7">
    <location>
        <begin position="494"/>
        <end position="503"/>
    </location>
</feature>
<feature type="chain" id="PRO_5029647400" evidence="8">
    <location>
        <begin position="21"/>
        <end position="999"/>
    </location>
</feature>
<dbReference type="SUPFAM" id="SSF49854">
    <property type="entry name" value="Spermadhesin, CUB domain"/>
    <property type="match status" value="4"/>
</dbReference>
<dbReference type="FunFam" id="2.60.120.290:FF:000005">
    <property type="entry name" value="Procollagen C-endopeptidase enhancer 1"/>
    <property type="match status" value="1"/>
</dbReference>
<gene>
    <name evidence="11" type="ORF">EB796_022843</name>
</gene>
<dbReference type="Pfam" id="PF00431">
    <property type="entry name" value="CUB"/>
    <property type="match status" value="4"/>
</dbReference>
<feature type="disulfide bond" evidence="6">
    <location>
        <begin position="510"/>
        <end position="537"/>
    </location>
</feature>
<evidence type="ECO:0000256" key="6">
    <source>
        <dbReference type="PROSITE-ProRule" id="PRU00059"/>
    </source>
</evidence>
<evidence type="ECO:0000256" key="7">
    <source>
        <dbReference type="PROSITE-ProRule" id="PRU00076"/>
    </source>
</evidence>
<dbReference type="Gene3D" id="2.10.25.10">
    <property type="entry name" value="Laminin"/>
    <property type="match status" value="7"/>
</dbReference>
<feature type="domain" description="EGF-like" evidence="10">
    <location>
        <begin position="429"/>
        <end position="466"/>
    </location>
</feature>
<evidence type="ECO:0000256" key="2">
    <source>
        <dbReference type="ARBA" id="ARBA00022729"/>
    </source>
</evidence>
<dbReference type="PROSITE" id="PS00010">
    <property type="entry name" value="ASX_HYDROXYL"/>
    <property type="match status" value="3"/>
</dbReference>
<feature type="domain" description="EGF-like" evidence="10">
    <location>
        <begin position="201"/>
        <end position="242"/>
    </location>
</feature>
<dbReference type="InterPro" id="IPR000859">
    <property type="entry name" value="CUB_dom"/>
</dbReference>
<dbReference type="OrthoDB" id="6022136at2759"/>
<dbReference type="InterPro" id="IPR001881">
    <property type="entry name" value="EGF-like_Ca-bd_dom"/>
</dbReference>
<name>A0A7J7IZ37_BUGNE</name>
<dbReference type="SMART" id="SM00181">
    <property type="entry name" value="EGF"/>
    <property type="match status" value="8"/>
</dbReference>
<dbReference type="PANTHER" id="PTHR47761:SF1">
    <property type="entry name" value="C-TYPE LECTIN-RELATED"/>
    <property type="match status" value="1"/>
</dbReference>
<feature type="domain" description="CUB" evidence="9">
    <location>
        <begin position="864"/>
        <end position="978"/>
    </location>
</feature>
<dbReference type="InterPro" id="IPR009030">
    <property type="entry name" value="Growth_fac_rcpt_cys_sf"/>
</dbReference>
<feature type="disulfide bond" evidence="7">
    <location>
        <begin position="456"/>
        <end position="465"/>
    </location>
</feature>
<feature type="domain" description="CUB" evidence="9">
    <location>
        <begin position="510"/>
        <end position="628"/>
    </location>
</feature>
<feature type="disulfide bond" evidence="7">
    <location>
        <begin position="386"/>
        <end position="403"/>
    </location>
</feature>
<evidence type="ECO:0000256" key="8">
    <source>
        <dbReference type="SAM" id="SignalP"/>
    </source>
</evidence>
<dbReference type="FunFam" id="2.10.25.10:FF:000038">
    <property type="entry name" value="Fibrillin 2"/>
    <property type="match status" value="1"/>
</dbReference>
<dbReference type="FunFam" id="2.60.120.290:FF:000013">
    <property type="entry name" value="Membrane frizzled-related protein"/>
    <property type="match status" value="3"/>
</dbReference>
<comment type="caution">
    <text evidence="7">Lacks conserved residue(s) required for the propagation of feature annotation.</text>
</comment>
<dbReference type="EMBL" id="VXIV02003272">
    <property type="protein sequence ID" value="KAF6018837.1"/>
    <property type="molecule type" value="Genomic_DNA"/>
</dbReference>